<dbReference type="Proteomes" id="UP000034665">
    <property type="component" value="Unassembled WGS sequence"/>
</dbReference>
<evidence type="ECO:0000313" key="2">
    <source>
        <dbReference type="EMBL" id="KKR12410.1"/>
    </source>
</evidence>
<evidence type="ECO:0000259" key="1">
    <source>
        <dbReference type="Pfam" id="PF00899"/>
    </source>
</evidence>
<accession>A0A0G0QPS2</accession>
<gene>
    <name evidence="2" type="ORF">UT41_C0002G0184</name>
</gene>
<dbReference type="InterPro" id="IPR035985">
    <property type="entry name" value="Ubiquitin-activating_enz"/>
</dbReference>
<organism evidence="2 3">
    <name type="scientific">Candidatus Wolfebacteria bacterium GW2011_GWC2_39_22</name>
    <dbReference type="NCBI Taxonomy" id="1619013"/>
    <lineage>
        <taxon>Bacteria</taxon>
        <taxon>Candidatus Wolfeibacteriota</taxon>
    </lineage>
</organism>
<dbReference type="Gene3D" id="3.40.50.720">
    <property type="entry name" value="NAD(P)-binding Rossmann-like Domain"/>
    <property type="match status" value="1"/>
</dbReference>
<reference evidence="2 3" key="1">
    <citation type="journal article" date="2015" name="Nature">
        <title>rRNA introns, odd ribosomes, and small enigmatic genomes across a large radiation of phyla.</title>
        <authorList>
            <person name="Brown C.T."/>
            <person name="Hug L.A."/>
            <person name="Thomas B.C."/>
            <person name="Sharon I."/>
            <person name="Castelle C.J."/>
            <person name="Singh A."/>
            <person name="Wilkins M.J."/>
            <person name="Williams K.H."/>
            <person name="Banfield J.F."/>
        </authorList>
    </citation>
    <scope>NUCLEOTIDE SEQUENCE [LARGE SCALE GENOMIC DNA]</scope>
</reference>
<dbReference type="GO" id="GO:0061504">
    <property type="term" value="P:cyclic threonylcarbamoyladenosine biosynthetic process"/>
    <property type="evidence" value="ECO:0007669"/>
    <property type="project" value="TreeGrafter"/>
</dbReference>
<name>A0A0G0QPS2_9BACT</name>
<dbReference type="CDD" id="cd01483">
    <property type="entry name" value="E1_enzyme_family"/>
    <property type="match status" value="1"/>
</dbReference>
<dbReference type="STRING" id="1619013.UT41_C0002G0184"/>
<dbReference type="EMBL" id="LBWR01000002">
    <property type="protein sequence ID" value="KKR12410.1"/>
    <property type="molecule type" value="Genomic_DNA"/>
</dbReference>
<dbReference type="InterPro" id="IPR000594">
    <property type="entry name" value="ThiF_NAD_FAD-bd"/>
</dbReference>
<dbReference type="SUPFAM" id="SSF69572">
    <property type="entry name" value="Activating enzymes of the ubiquitin-like proteins"/>
    <property type="match status" value="1"/>
</dbReference>
<dbReference type="InterPro" id="IPR045886">
    <property type="entry name" value="ThiF/MoeB/HesA"/>
</dbReference>
<evidence type="ECO:0000313" key="3">
    <source>
        <dbReference type="Proteomes" id="UP000034665"/>
    </source>
</evidence>
<dbReference type="PANTHER" id="PTHR43267:SF3">
    <property type="entry name" value="THIF PROTEIN"/>
    <property type="match status" value="1"/>
</dbReference>
<protein>
    <recommendedName>
        <fullName evidence="1">THIF-type NAD/FAD binding fold domain-containing protein</fullName>
    </recommendedName>
</protein>
<proteinExistence type="predicted"/>
<comment type="caution">
    <text evidence="2">The sequence shown here is derived from an EMBL/GenBank/DDBJ whole genome shotgun (WGS) entry which is preliminary data.</text>
</comment>
<dbReference type="Pfam" id="PF00899">
    <property type="entry name" value="ThiF"/>
    <property type="match status" value="1"/>
</dbReference>
<feature type="domain" description="THIF-type NAD/FAD binding fold" evidence="1">
    <location>
        <begin position="103"/>
        <end position="238"/>
    </location>
</feature>
<dbReference type="GO" id="GO:0008641">
    <property type="term" value="F:ubiquitin-like modifier activating enzyme activity"/>
    <property type="evidence" value="ECO:0007669"/>
    <property type="project" value="InterPro"/>
</dbReference>
<dbReference type="GO" id="GO:0061503">
    <property type="term" value="F:tRNA threonylcarbamoyladenosine dehydratase"/>
    <property type="evidence" value="ECO:0007669"/>
    <property type="project" value="TreeGrafter"/>
</dbReference>
<sequence>MDTKIKPIQWNKSEGSLEEFKKRLEIREIIDAYDALLDELFQVRNPKYKFIPEHKEDCAAFKEEYLAGVSMEEHGEWFYFPYTKNVIHYLPDEVHQELRTARNKNLITKEEQEKFYNYTVAIAGLSVGSHPALAIATMGGAKKIKIADADEVSGPNLNRLRYDCSTLGKNKAHLVASHIFQLNPYGEVEIYDNGVTAENMDAFLSGADVVIEEVDFLPMKIMLREAARKKGIPLIMATDNGDGVIVDVERYDIDPALQLFNGAAGDISMETLKTMTPTDLPKLATQIAGPYMVVPRMQQSILEVGKTLYSWPQLGDAAILCGPVIAYLVKRLALRQKVNSGKFDVSLDAILDPDYHTEEAKAKREAEIKEVHKVIGFE</sequence>
<dbReference type="AlphaFoldDB" id="A0A0G0QPS2"/>
<dbReference type="PANTHER" id="PTHR43267">
    <property type="entry name" value="TRNA THREONYLCARBAMOYLADENOSINE DEHYDRATASE"/>
    <property type="match status" value="1"/>
</dbReference>